<keyword evidence="3" id="KW-1185">Reference proteome</keyword>
<dbReference type="Pfam" id="PF14223">
    <property type="entry name" value="Retrotran_gag_2"/>
    <property type="match status" value="1"/>
</dbReference>
<feature type="region of interest" description="Disordered" evidence="1">
    <location>
        <begin position="218"/>
        <end position="258"/>
    </location>
</feature>
<dbReference type="PANTHER" id="PTHR47481">
    <property type="match status" value="1"/>
</dbReference>
<gene>
    <name evidence="2" type="ORF">C1H46_019814</name>
</gene>
<dbReference type="Proteomes" id="UP000315295">
    <property type="component" value="Unassembled WGS sequence"/>
</dbReference>
<evidence type="ECO:0000313" key="2">
    <source>
        <dbReference type="EMBL" id="TQD94569.1"/>
    </source>
</evidence>
<evidence type="ECO:0000256" key="1">
    <source>
        <dbReference type="SAM" id="MobiDB-lite"/>
    </source>
</evidence>
<organism evidence="2 3">
    <name type="scientific">Malus baccata</name>
    <name type="common">Siberian crab apple</name>
    <name type="synonym">Pyrus baccata</name>
    <dbReference type="NCBI Taxonomy" id="106549"/>
    <lineage>
        <taxon>Eukaryota</taxon>
        <taxon>Viridiplantae</taxon>
        <taxon>Streptophyta</taxon>
        <taxon>Embryophyta</taxon>
        <taxon>Tracheophyta</taxon>
        <taxon>Spermatophyta</taxon>
        <taxon>Magnoliopsida</taxon>
        <taxon>eudicotyledons</taxon>
        <taxon>Gunneridae</taxon>
        <taxon>Pentapetalae</taxon>
        <taxon>rosids</taxon>
        <taxon>fabids</taxon>
        <taxon>Rosales</taxon>
        <taxon>Rosaceae</taxon>
        <taxon>Amygdaloideae</taxon>
        <taxon>Maleae</taxon>
        <taxon>Malus</taxon>
    </lineage>
</organism>
<comment type="caution">
    <text evidence="2">The sequence shown here is derived from an EMBL/GenBank/DDBJ whole genome shotgun (WGS) entry which is preliminary data.</text>
</comment>
<proteinExistence type="predicted"/>
<accession>A0A540M7U8</accession>
<evidence type="ECO:0000313" key="3">
    <source>
        <dbReference type="Proteomes" id="UP000315295"/>
    </source>
</evidence>
<dbReference type="AlphaFoldDB" id="A0A540M7U8"/>
<sequence length="258" mass="29245">MGDLQVVGGIKKLNNKNYYTWSTCMKSYLQGQDLWDIVSSNEVTQLFTQLIAYLAWVANLTPPTQTSRERKIKEGKAMFALKATVEDDMLEYIWKAKTPKEAWDTFATLFSNRKVARLQLLENELFSVAQGDMTIAEYFYKVKSICRELSELDPTAPIAESKEKRIIIHGLRPEYRGIVVAIQGWQTQPSLVEFENLLADQEALAKQMAEVSLRGDEESLYTKSKGSFKQRANGGSKRNGDKKKGHQGGISIDVYVED</sequence>
<name>A0A540M7U8_MALBA</name>
<protein>
    <submittedName>
        <fullName evidence="2">Uncharacterized protein</fullName>
    </submittedName>
</protein>
<reference evidence="2 3" key="1">
    <citation type="journal article" date="2019" name="G3 (Bethesda)">
        <title>Sequencing of a Wild Apple (Malus baccata) Genome Unravels the Differences Between Cultivated and Wild Apple Species Regarding Disease Resistance and Cold Tolerance.</title>
        <authorList>
            <person name="Chen X."/>
        </authorList>
    </citation>
    <scope>NUCLEOTIDE SEQUENCE [LARGE SCALE GENOMIC DNA]</scope>
    <source>
        <strain evidence="3">cv. Shandingzi</strain>
        <tissue evidence="2">Leaves</tissue>
    </source>
</reference>
<dbReference type="PANTHER" id="PTHR47481:SF36">
    <property type="entry name" value="CCHC-TYPE DOMAIN-CONTAINING PROTEIN"/>
    <property type="match status" value="1"/>
</dbReference>
<dbReference type="EMBL" id="VIEB01000340">
    <property type="protein sequence ID" value="TQD94569.1"/>
    <property type="molecule type" value="Genomic_DNA"/>
</dbReference>